<gene>
    <name evidence="5" type="primary">yodB</name>
    <name evidence="5" type="ORF">PARHAE_01728</name>
</gene>
<accession>A0A3S4GQL8</accession>
<evidence type="ECO:0000256" key="3">
    <source>
        <dbReference type="ARBA" id="ARBA00023163"/>
    </source>
</evidence>
<evidence type="ECO:0000259" key="4">
    <source>
        <dbReference type="PROSITE" id="PS51118"/>
    </source>
</evidence>
<evidence type="ECO:0000313" key="5">
    <source>
        <dbReference type="EMBL" id="VDS08544.1"/>
    </source>
</evidence>
<keyword evidence="1" id="KW-0805">Transcription regulation</keyword>
<sequence length="214" mass="22974">MTDAGETTRIRYDEGCLAAHALNVFGDRWALLIVRELMLAPKRFQMIRQGLPGITATVLTQRLGQLAQSGVLTHDAALGLYALTDSGRALLPVLQAMCRWGAVHPGHDPRRFISPTALMISMTAMIGDARGHVAAAAFRTAREGFVQRLSGDGVLRPQALADPQGDFTLEGDGNSLARAVYGPVPLARLADEGMIGLAGDARAAQDFVDLFRLR</sequence>
<dbReference type="Pfam" id="PF01638">
    <property type="entry name" value="HxlR"/>
    <property type="match status" value="1"/>
</dbReference>
<dbReference type="SUPFAM" id="SSF46785">
    <property type="entry name" value="Winged helix' DNA-binding domain"/>
    <property type="match status" value="1"/>
</dbReference>
<dbReference type="Gene3D" id="1.10.10.10">
    <property type="entry name" value="Winged helix-like DNA-binding domain superfamily/Winged helix DNA-binding domain"/>
    <property type="match status" value="1"/>
</dbReference>
<dbReference type="Proteomes" id="UP000270743">
    <property type="component" value="Unassembled WGS sequence"/>
</dbReference>
<dbReference type="PANTHER" id="PTHR33204:SF18">
    <property type="entry name" value="TRANSCRIPTIONAL REGULATORY PROTEIN"/>
    <property type="match status" value="1"/>
</dbReference>
<feature type="domain" description="HTH hxlR-type" evidence="4">
    <location>
        <begin position="16"/>
        <end position="109"/>
    </location>
</feature>
<dbReference type="RefSeq" id="WP_126154207.1">
    <property type="nucleotide sequence ID" value="NZ_UZWE01000028.1"/>
</dbReference>
<keyword evidence="2" id="KW-0238">DNA-binding</keyword>
<organism evidence="5 6">
    <name type="scientific">Paracoccus haematequi</name>
    <dbReference type="NCBI Taxonomy" id="2491866"/>
    <lineage>
        <taxon>Bacteria</taxon>
        <taxon>Pseudomonadati</taxon>
        <taxon>Pseudomonadota</taxon>
        <taxon>Alphaproteobacteria</taxon>
        <taxon>Rhodobacterales</taxon>
        <taxon>Paracoccaceae</taxon>
        <taxon>Paracoccus</taxon>
    </lineage>
</organism>
<dbReference type="GO" id="GO:0003677">
    <property type="term" value="F:DNA binding"/>
    <property type="evidence" value="ECO:0007669"/>
    <property type="project" value="UniProtKB-KW"/>
</dbReference>
<dbReference type="PANTHER" id="PTHR33204">
    <property type="entry name" value="TRANSCRIPTIONAL REGULATOR, MARR FAMILY"/>
    <property type="match status" value="1"/>
</dbReference>
<dbReference type="AlphaFoldDB" id="A0A3S4GQL8"/>
<keyword evidence="3" id="KW-0804">Transcription</keyword>
<evidence type="ECO:0000313" key="6">
    <source>
        <dbReference type="Proteomes" id="UP000270743"/>
    </source>
</evidence>
<dbReference type="InterPro" id="IPR036390">
    <property type="entry name" value="WH_DNA-bd_sf"/>
</dbReference>
<protein>
    <submittedName>
        <fullName evidence="5">HTH-type transcriptional regulator YodB</fullName>
    </submittedName>
</protein>
<proteinExistence type="predicted"/>
<dbReference type="InterPro" id="IPR002577">
    <property type="entry name" value="HTH_HxlR"/>
</dbReference>
<evidence type="ECO:0000256" key="1">
    <source>
        <dbReference type="ARBA" id="ARBA00023015"/>
    </source>
</evidence>
<keyword evidence="6" id="KW-1185">Reference proteome</keyword>
<dbReference type="InterPro" id="IPR036388">
    <property type="entry name" value="WH-like_DNA-bd_sf"/>
</dbReference>
<name>A0A3S4GQL8_9RHOB</name>
<dbReference type="PROSITE" id="PS51118">
    <property type="entry name" value="HTH_HXLR"/>
    <property type="match status" value="1"/>
</dbReference>
<reference evidence="5 6" key="1">
    <citation type="submission" date="2018-12" db="EMBL/GenBank/DDBJ databases">
        <authorList>
            <person name="Criscuolo A."/>
        </authorList>
    </citation>
    <scope>NUCLEOTIDE SEQUENCE [LARGE SCALE GENOMIC DNA]</scope>
    <source>
        <strain evidence="5">ACIP1116241</strain>
    </source>
</reference>
<dbReference type="OrthoDB" id="9782219at2"/>
<dbReference type="EMBL" id="UZWE01000028">
    <property type="protein sequence ID" value="VDS08544.1"/>
    <property type="molecule type" value="Genomic_DNA"/>
</dbReference>
<evidence type="ECO:0000256" key="2">
    <source>
        <dbReference type="ARBA" id="ARBA00023125"/>
    </source>
</evidence>